<feature type="domain" description="Glycosyltransferase 2-like" evidence="1">
    <location>
        <begin position="4"/>
        <end position="83"/>
    </location>
</feature>
<evidence type="ECO:0000259" key="1">
    <source>
        <dbReference type="Pfam" id="PF00535"/>
    </source>
</evidence>
<evidence type="ECO:0000313" key="2">
    <source>
        <dbReference type="EMBL" id="QNP51715.1"/>
    </source>
</evidence>
<keyword evidence="2" id="KW-0808">Transferase</keyword>
<sequence>MHFSVITPSHNRRQYLPEAVASVRASISAPLDFSFDHLIYDNGSTDGTGAWLRQAAAETPNLRTWSYPEPLKAGEARNRIIRETPPMPGWCPSMMTIFCCNARSTTMPTWCSATPTRPGLWPISCALTRMDAICRTKTIMPGASIRRLTCWGPFFGPSISFRATCATAAACLIRWGLRWATAHGRRPGLICTLPASRPFAGSLAPYQSFAPVSYQQRQHRGRRGEAWRRFAGDLR</sequence>
<proteinExistence type="predicted"/>
<dbReference type="Pfam" id="PF00535">
    <property type="entry name" value="Glycos_transf_2"/>
    <property type="match status" value="1"/>
</dbReference>
<evidence type="ECO:0000313" key="3">
    <source>
        <dbReference type="Proteomes" id="UP000516093"/>
    </source>
</evidence>
<reference evidence="2 3" key="1">
    <citation type="submission" date="2020-08" db="EMBL/GenBank/DDBJ databases">
        <title>Genome sequence of Hymenobacter qilianensis JCM 19763T.</title>
        <authorList>
            <person name="Hyun D.-W."/>
            <person name="Bae J.-W."/>
        </authorList>
    </citation>
    <scope>NUCLEOTIDE SEQUENCE [LARGE SCALE GENOMIC DNA]</scope>
    <source>
        <strain evidence="2 3">JCM 19763</strain>
    </source>
</reference>
<dbReference type="InterPro" id="IPR029044">
    <property type="entry name" value="Nucleotide-diphossugar_trans"/>
</dbReference>
<dbReference type="InterPro" id="IPR001173">
    <property type="entry name" value="Glyco_trans_2-like"/>
</dbReference>
<dbReference type="EMBL" id="CP060784">
    <property type="protein sequence ID" value="QNP51715.1"/>
    <property type="molecule type" value="Genomic_DNA"/>
</dbReference>
<dbReference type="KEGG" id="hqi:H9L05_17370"/>
<organism evidence="2 3">
    <name type="scientific">Hymenobacter qilianensis</name>
    <dbReference type="NCBI Taxonomy" id="1385715"/>
    <lineage>
        <taxon>Bacteria</taxon>
        <taxon>Pseudomonadati</taxon>
        <taxon>Bacteroidota</taxon>
        <taxon>Cytophagia</taxon>
        <taxon>Cytophagales</taxon>
        <taxon>Hymenobacteraceae</taxon>
        <taxon>Hymenobacter</taxon>
    </lineage>
</organism>
<accession>A0A7H0GTU9</accession>
<dbReference type="SUPFAM" id="SSF53448">
    <property type="entry name" value="Nucleotide-diphospho-sugar transferases"/>
    <property type="match status" value="1"/>
</dbReference>
<name>A0A7H0GTU9_9BACT</name>
<dbReference type="Proteomes" id="UP000516093">
    <property type="component" value="Chromosome"/>
</dbReference>
<keyword evidence="3" id="KW-1185">Reference proteome</keyword>
<gene>
    <name evidence="2" type="ORF">H9L05_17370</name>
</gene>
<protein>
    <submittedName>
        <fullName evidence="2">Glycosyltransferase</fullName>
    </submittedName>
</protein>
<dbReference type="GO" id="GO:0016740">
    <property type="term" value="F:transferase activity"/>
    <property type="evidence" value="ECO:0007669"/>
    <property type="project" value="UniProtKB-KW"/>
</dbReference>
<dbReference type="CDD" id="cd00761">
    <property type="entry name" value="Glyco_tranf_GTA_type"/>
    <property type="match status" value="1"/>
</dbReference>
<dbReference type="Gene3D" id="3.90.550.10">
    <property type="entry name" value="Spore Coat Polysaccharide Biosynthesis Protein SpsA, Chain A"/>
    <property type="match status" value="1"/>
</dbReference>
<dbReference type="AlphaFoldDB" id="A0A7H0GTU9"/>